<evidence type="ECO:0000313" key="3">
    <source>
        <dbReference type="Proteomes" id="UP000094580"/>
    </source>
</evidence>
<dbReference type="RefSeq" id="WP_069035045.1">
    <property type="nucleotide sequence ID" value="NZ_MDKC01000035.1"/>
</dbReference>
<evidence type="ECO:0000256" key="1">
    <source>
        <dbReference type="SAM" id="SignalP"/>
    </source>
</evidence>
<keyword evidence="1" id="KW-0732">Signal</keyword>
<evidence type="ECO:0000313" key="2">
    <source>
        <dbReference type="EMBL" id="ODG90152.1"/>
    </source>
</evidence>
<feature type="signal peptide" evidence="1">
    <location>
        <begin position="1"/>
        <end position="21"/>
    </location>
</feature>
<dbReference type="PROSITE" id="PS51257">
    <property type="entry name" value="PROKAR_LIPOPROTEIN"/>
    <property type="match status" value="1"/>
</dbReference>
<feature type="chain" id="PRO_5045422257" description="Lipocalin-like domain-containing protein" evidence="1">
    <location>
        <begin position="22"/>
        <end position="120"/>
    </location>
</feature>
<dbReference type="Proteomes" id="UP000094580">
    <property type="component" value="Unassembled WGS sequence"/>
</dbReference>
<accession>A0ABX2ZKB8</accession>
<name>A0ABX2ZKB8_9BACI</name>
<keyword evidence="3" id="KW-1185">Reference proteome</keyword>
<gene>
    <name evidence="2" type="ORF">BED47_12500</name>
</gene>
<sequence length="120" mass="14047">MKKIVLPFLFVIFLSACNHHAAEDKLFGKWSYHTKTTKSNEDVDYQIEFKEDKKTKHGVLMRYTTKMASFNQTLERHYKIVSSTDKQVKLKIKGTSNILTVKVTDKTITLLEQTYNRVDE</sequence>
<dbReference type="EMBL" id="MDKC01000035">
    <property type="protein sequence ID" value="ODG90152.1"/>
    <property type="molecule type" value="Genomic_DNA"/>
</dbReference>
<proteinExistence type="predicted"/>
<comment type="caution">
    <text evidence="2">The sequence shown here is derived from an EMBL/GenBank/DDBJ whole genome shotgun (WGS) entry which is preliminary data.</text>
</comment>
<evidence type="ECO:0008006" key="4">
    <source>
        <dbReference type="Google" id="ProtNLM"/>
    </source>
</evidence>
<organism evidence="2 3">
    <name type="scientific">Gottfriedia luciferensis</name>
    <dbReference type="NCBI Taxonomy" id="178774"/>
    <lineage>
        <taxon>Bacteria</taxon>
        <taxon>Bacillati</taxon>
        <taxon>Bacillota</taxon>
        <taxon>Bacilli</taxon>
        <taxon>Bacillales</taxon>
        <taxon>Bacillaceae</taxon>
        <taxon>Gottfriedia</taxon>
    </lineage>
</organism>
<protein>
    <recommendedName>
        <fullName evidence="4">Lipocalin-like domain-containing protein</fullName>
    </recommendedName>
</protein>
<reference evidence="2 3" key="1">
    <citation type="submission" date="2016-07" db="EMBL/GenBank/DDBJ databases">
        <authorList>
            <person name="Townsley L."/>
            <person name="Shank E.A."/>
        </authorList>
    </citation>
    <scope>NUCLEOTIDE SEQUENCE [LARGE SCALE GENOMIC DNA]</scope>
    <source>
        <strain evidence="2 3">CH01</strain>
    </source>
</reference>